<dbReference type="InterPro" id="IPR011059">
    <property type="entry name" value="Metal-dep_hydrolase_composite"/>
</dbReference>
<dbReference type="InterPro" id="IPR051781">
    <property type="entry name" value="Metallo-dep_Hydrolase"/>
</dbReference>
<gene>
    <name evidence="2" type="ORF">C1I60_20725</name>
</gene>
<keyword evidence="2" id="KW-0378">Hydrolase</keyword>
<reference evidence="2 3" key="1">
    <citation type="submission" date="2018-01" db="EMBL/GenBank/DDBJ databases">
        <title>Bacillales members from the olive rhizosphere are effective biological control agents against Verticillium dahliae.</title>
        <authorList>
            <person name="Gomez-Lama C."/>
            <person name="Legarda G."/>
            <person name="Ruano-Rosa D."/>
            <person name="Pizarro-Tobias P."/>
            <person name="Valverde-Corredor A."/>
            <person name="Niqui J.L."/>
            <person name="Trivino J.C."/>
            <person name="Roca A."/>
            <person name="Mercado-Blanco J."/>
        </authorList>
    </citation>
    <scope>NUCLEOTIDE SEQUENCE [LARGE SCALE GENOMIC DNA]</scope>
    <source>
        <strain evidence="2 3">PIC167</strain>
    </source>
</reference>
<name>A0A4V5SPD9_9BACL</name>
<protein>
    <submittedName>
        <fullName evidence="2">Amidohydrolase</fullName>
    </submittedName>
</protein>
<dbReference type="Gene3D" id="3.20.20.140">
    <property type="entry name" value="Metal-dependent hydrolases"/>
    <property type="match status" value="1"/>
</dbReference>
<dbReference type="PANTHER" id="PTHR43135:SF3">
    <property type="entry name" value="ALPHA-D-RIBOSE 1-METHYLPHOSPHONATE 5-TRIPHOSPHATE DIPHOSPHATASE"/>
    <property type="match status" value="1"/>
</dbReference>
<dbReference type="GO" id="GO:0016810">
    <property type="term" value="F:hydrolase activity, acting on carbon-nitrogen (but not peptide) bonds"/>
    <property type="evidence" value="ECO:0007669"/>
    <property type="project" value="InterPro"/>
</dbReference>
<dbReference type="AlphaFoldDB" id="A0A4V5SPD9"/>
<sequence length="392" mass="42962">MRWRPKGQSGGIKLGNNIQKELTYKNIFVAGIVGKRFDITITNGRFSSIAESVSPYAQQNSPDGDLWISPGVIDLHTHLAWTDFNHADQEKRDKLEIEVMQAQAFEATFQAGVTSVRDAGGLLPSTVKHIGQHYSQPLRVYTCGDMLGAGDARGFKHLERRVTEIIDSGASWIKILATGGLGSSPDTVLNPIFSEEEFSFIVRSAHARNIKVMVHTWGGPTVDWSIDAGVESIEHGMYLTEDQANRLAQSRTVFVPTASIYRIAADPSGVLSLDREICDRAARAAEAHPKAVSYAKRAGVRIAFGTDFATPSLHGRNLEELDTLVDCGLTRKEAWQAATEFAADILGYGDRLGRIKENYTADAILFNADPYKSQNANALRESIVSVIQGQLE</sequence>
<evidence type="ECO:0000313" key="3">
    <source>
        <dbReference type="Proteomes" id="UP000308114"/>
    </source>
</evidence>
<dbReference type="InterPro" id="IPR032466">
    <property type="entry name" value="Metal_Hydrolase"/>
</dbReference>
<feature type="domain" description="Amidohydrolase-related" evidence="1">
    <location>
        <begin position="68"/>
        <end position="374"/>
    </location>
</feature>
<dbReference type="InterPro" id="IPR006680">
    <property type="entry name" value="Amidohydro-rel"/>
</dbReference>
<dbReference type="Proteomes" id="UP000308114">
    <property type="component" value="Unassembled WGS sequence"/>
</dbReference>
<dbReference type="SUPFAM" id="SSF51338">
    <property type="entry name" value="Composite domain of metallo-dependent hydrolases"/>
    <property type="match status" value="1"/>
</dbReference>
<evidence type="ECO:0000313" key="2">
    <source>
        <dbReference type="EMBL" id="TKH41741.1"/>
    </source>
</evidence>
<dbReference type="PANTHER" id="PTHR43135">
    <property type="entry name" value="ALPHA-D-RIBOSE 1-METHYLPHOSPHONATE 5-TRIPHOSPHATE DIPHOSPHATASE"/>
    <property type="match status" value="1"/>
</dbReference>
<dbReference type="SUPFAM" id="SSF51556">
    <property type="entry name" value="Metallo-dependent hydrolases"/>
    <property type="match status" value="1"/>
</dbReference>
<organism evidence="2 3">
    <name type="scientific">Paenibacillus terrae</name>
    <dbReference type="NCBI Taxonomy" id="159743"/>
    <lineage>
        <taxon>Bacteria</taxon>
        <taxon>Bacillati</taxon>
        <taxon>Bacillota</taxon>
        <taxon>Bacilli</taxon>
        <taxon>Bacillales</taxon>
        <taxon>Paenibacillaceae</taxon>
        <taxon>Paenibacillus</taxon>
    </lineage>
</organism>
<proteinExistence type="predicted"/>
<evidence type="ECO:0000259" key="1">
    <source>
        <dbReference type="Pfam" id="PF01979"/>
    </source>
</evidence>
<dbReference type="EMBL" id="PNXQ01000016">
    <property type="protein sequence ID" value="TKH41741.1"/>
    <property type="molecule type" value="Genomic_DNA"/>
</dbReference>
<comment type="caution">
    <text evidence="2">The sequence shown here is derived from an EMBL/GenBank/DDBJ whole genome shotgun (WGS) entry which is preliminary data.</text>
</comment>
<dbReference type="Gene3D" id="2.30.40.10">
    <property type="entry name" value="Urease, subunit C, domain 1"/>
    <property type="match status" value="1"/>
</dbReference>
<accession>A0A4V5SPD9</accession>
<dbReference type="Pfam" id="PF01979">
    <property type="entry name" value="Amidohydro_1"/>
    <property type="match status" value="1"/>
</dbReference>